<dbReference type="AlphaFoldDB" id="A0A0H2X484"/>
<sequence>MRQSLVYVAVMLVAITGCASRPVQIAEQTQREASVDQRMLAAQPPAEGAAAVTTYVLAPTQRFRMPRALRSDTPQLAPDTARTSLPPTTVCAHVILDASGTVQRVDPMSDRDACAAGLLPANADLLQAVRATVQQWRFVPAALCAFAPGVAQPADMDDCTGAERQEPVPVTLSFAFTFEIRQGKVSVQTGKVGR</sequence>
<dbReference type="EMBL" id="CP000050">
    <property type="protein sequence ID" value="AAY47988.1"/>
    <property type="molecule type" value="Genomic_DNA"/>
</dbReference>
<evidence type="ECO:0000256" key="1">
    <source>
        <dbReference type="SAM" id="SignalP"/>
    </source>
</evidence>
<evidence type="ECO:0008006" key="4">
    <source>
        <dbReference type="Google" id="ProtNLM"/>
    </source>
</evidence>
<evidence type="ECO:0000313" key="2">
    <source>
        <dbReference type="EMBL" id="AAY47988.1"/>
    </source>
</evidence>
<dbReference type="HOGENOM" id="CLU_1420688_0_0_6"/>
<keyword evidence="1" id="KW-0732">Signal</keyword>
<dbReference type="Proteomes" id="UP000000420">
    <property type="component" value="Chromosome"/>
</dbReference>
<name>A0A0H2X484_XANC8</name>
<proteinExistence type="predicted"/>
<dbReference type="RefSeq" id="WP_011038310.1">
    <property type="nucleotide sequence ID" value="NC_007086.1"/>
</dbReference>
<accession>A0A0H2X484</accession>
<protein>
    <recommendedName>
        <fullName evidence="4">Lipoprotein</fullName>
    </recommendedName>
</protein>
<feature type="signal peptide" evidence="1">
    <location>
        <begin position="1"/>
        <end position="19"/>
    </location>
</feature>
<gene>
    <name evidence="2" type="ordered locus">XC_0914</name>
</gene>
<dbReference type="KEGG" id="xcb:XC_0914"/>
<evidence type="ECO:0000313" key="3">
    <source>
        <dbReference type="Proteomes" id="UP000000420"/>
    </source>
</evidence>
<feature type="chain" id="PRO_5002600918" description="Lipoprotein" evidence="1">
    <location>
        <begin position="20"/>
        <end position="194"/>
    </location>
</feature>
<dbReference type="PROSITE" id="PS51257">
    <property type="entry name" value="PROKAR_LIPOPROTEIN"/>
    <property type="match status" value="1"/>
</dbReference>
<reference evidence="2 3" key="1">
    <citation type="journal article" date="2005" name="Genome Res.">
        <title>Comparative and functional genomic analyses of the pathogenicity of phytopathogen Xanthomonas campestris pv. campestris.</title>
        <authorList>
            <person name="Qian W."/>
            <person name="Jia Y."/>
            <person name="Ren S.X."/>
            <person name="He Y.Q."/>
            <person name="Feng J.X."/>
            <person name="Lu L.F."/>
            <person name="Sun Q."/>
            <person name="Ying G."/>
            <person name="Tang D.J."/>
            <person name="Tang H."/>
            <person name="Wu W."/>
            <person name="Hao P."/>
            <person name="Wang L."/>
            <person name="Jiang B.L."/>
            <person name="Zeng S."/>
            <person name="Gu W.Y."/>
            <person name="Lu G."/>
            <person name="Rong L."/>
            <person name="Tian Y."/>
            <person name="Yao Z."/>
            <person name="Fu G."/>
            <person name="Chen B."/>
            <person name="Fang R."/>
            <person name="Qiang B."/>
            <person name="Chen Z."/>
            <person name="Zhao G.P."/>
            <person name="Tang J.L."/>
            <person name="He C."/>
        </authorList>
    </citation>
    <scope>NUCLEOTIDE SEQUENCE [LARGE SCALE GENOMIC DNA]</scope>
    <source>
        <strain evidence="2 3">8004</strain>
    </source>
</reference>
<organism evidence="2 3">
    <name type="scientific">Xanthomonas campestris pv. campestris (strain 8004)</name>
    <dbReference type="NCBI Taxonomy" id="314565"/>
    <lineage>
        <taxon>Bacteria</taxon>
        <taxon>Pseudomonadati</taxon>
        <taxon>Pseudomonadota</taxon>
        <taxon>Gammaproteobacteria</taxon>
        <taxon>Lysobacterales</taxon>
        <taxon>Lysobacteraceae</taxon>
        <taxon>Xanthomonas</taxon>
    </lineage>
</organism>